<comment type="similarity">
    <text evidence="1">Belongs to the prefoldin subunit alpha family.</text>
</comment>
<protein>
    <recommendedName>
        <fullName evidence="5 7">Prefoldin subunit alpha</fullName>
    </recommendedName>
    <alternativeName>
        <fullName evidence="6 7">GimC subunit alpha</fullName>
    </alternativeName>
</protein>
<dbReference type="GeneID" id="71696272"/>
<dbReference type="Pfam" id="PF02996">
    <property type="entry name" value="Prefoldin"/>
    <property type="match status" value="1"/>
</dbReference>
<feature type="coiled-coil region" evidence="8">
    <location>
        <begin position="90"/>
        <end position="121"/>
    </location>
</feature>
<comment type="subcellular location">
    <subcellularLocation>
        <location evidence="7">Cytoplasm</location>
    </subcellularLocation>
</comment>
<dbReference type="PANTHER" id="PTHR12674:SF2">
    <property type="entry name" value="PREFOLDIN SUBUNIT 5"/>
    <property type="match status" value="1"/>
</dbReference>
<comment type="subunit">
    <text evidence="2 7">Heterohexamer of two alpha and four beta subunits.</text>
</comment>
<dbReference type="GO" id="GO:0051082">
    <property type="term" value="F:unfolded protein binding"/>
    <property type="evidence" value="ECO:0007669"/>
    <property type="project" value="UniProtKB-UniRule"/>
</dbReference>
<dbReference type="GO" id="GO:0005737">
    <property type="term" value="C:cytoplasm"/>
    <property type="evidence" value="ECO:0007669"/>
    <property type="project" value="UniProtKB-SubCell"/>
</dbReference>
<dbReference type="InterPro" id="IPR004127">
    <property type="entry name" value="Prefoldin_subunit_alpha"/>
</dbReference>
<dbReference type="InterPro" id="IPR011599">
    <property type="entry name" value="PFD_alpha_archaea"/>
</dbReference>
<evidence type="ECO:0000256" key="2">
    <source>
        <dbReference type="ARBA" id="ARBA00011716"/>
    </source>
</evidence>
<evidence type="ECO:0000256" key="1">
    <source>
        <dbReference type="ARBA" id="ARBA00010048"/>
    </source>
</evidence>
<dbReference type="AlphaFoldDB" id="A0A2H4U4G6"/>
<dbReference type="SUPFAM" id="SSF46579">
    <property type="entry name" value="Prefoldin"/>
    <property type="match status" value="1"/>
</dbReference>
<sequence length="146" mass="15707">MEDQQKFNQLLNEINVYKQQGDLIQQQIELVRASIAEVDALTNTLDDLEGKDSVEAFVPVGAGSFIKGELKNTDEVIVSIGSGIAVKKDVDGARETIARQKKDLEDSLDKMLANMQQVSDIIGSLSAQAEQLAAVAQGNMSATGLN</sequence>
<evidence type="ECO:0000256" key="3">
    <source>
        <dbReference type="ARBA" id="ARBA00023186"/>
    </source>
</evidence>
<dbReference type="GeneID" id="301001040"/>
<dbReference type="GO" id="GO:0016272">
    <property type="term" value="C:prefoldin complex"/>
    <property type="evidence" value="ECO:0007669"/>
    <property type="project" value="UniProtKB-UniRule"/>
</dbReference>
<organism evidence="9 10">
    <name type="scientific">Methanobrevibacter smithii</name>
    <dbReference type="NCBI Taxonomy" id="2173"/>
    <lineage>
        <taxon>Archaea</taxon>
        <taxon>Methanobacteriati</taxon>
        <taxon>Methanobacteriota</taxon>
        <taxon>Methanomada group</taxon>
        <taxon>Methanobacteria</taxon>
        <taxon>Methanobacteriales</taxon>
        <taxon>Methanobacteriaceae</taxon>
        <taxon>Methanobrevibacter</taxon>
    </lineage>
</organism>
<gene>
    <name evidence="7" type="primary">pfdA</name>
    <name evidence="9" type="ORF">BK798_00530</name>
</gene>
<dbReference type="Proteomes" id="UP000232133">
    <property type="component" value="Chromosome"/>
</dbReference>
<comment type="similarity">
    <text evidence="7">Belongs to the prefoldin alpha subunit family.</text>
</comment>
<dbReference type="GO" id="GO:0006457">
    <property type="term" value="P:protein folding"/>
    <property type="evidence" value="ECO:0007669"/>
    <property type="project" value="UniProtKB-UniRule"/>
</dbReference>
<dbReference type="NCBIfam" id="TIGR00293">
    <property type="entry name" value="prefoldin subunit alpha"/>
    <property type="match status" value="1"/>
</dbReference>
<evidence type="ECO:0000313" key="9">
    <source>
        <dbReference type="EMBL" id="ATZ59001.1"/>
    </source>
</evidence>
<evidence type="ECO:0000256" key="5">
    <source>
        <dbReference type="ARBA" id="ARBA00044156"/>
    </source>
</evidence>
<reference evidence="9 10" key="1">
    <citation type="submission" date="2016-10" db="EMBL/GenBank/DDBJ databases">
        <authorList>
            <person name="Varghese N."/>
        </authorList>
    </citation>
    <scope>NUCLEOTIDE SEQUENCE [LARGE SCALE GENOMIC DNA]</scope>
    <source>
        <strain evidence="9 10">KB11</strain>
    </source>
</reference>
<dbReference type="PANTHER" id="PTHR12674">
    <property type="entry name" value="PREFOLDIN SUBUNIT 5"/>
    <property type="match status" value="1"/>
</dbReference>
<keyword evidence="3 7" id="KW-0143">Chaperone</keyword>
<dbReference type="CDD" id="cd23160">
    <property type="entry name" value="Prefoldin_alpha_GimC"/>
    <property type="match status" value="1"/>
</dbReference>
<dbReference type="Gene3D" id="1.10.287.370">
    <property type="match status" value="1"/>
</dbReference>
<dbReference type="InterPro" id="IPR009053">
    <property type="entry name" value="Prefoldin"/>
</dbReference>
<dbReference type="EMBL" id="CP017803">
    <property type="protein sequence ID" value="ATZ59001.1"/>
    <property type="molecule type" value="Genomic_DNA"/>
</dbReference>
<proteinExistence type="inferred from homology"/>
<keyword evidence="7" id="KW-0963">Cytoplasm</keyword>
<keyword evidence="8" id="KW-0175">Coiled coil</keyword>
<evidence type="ECO:0000256" key="7">
    <source>
        <dbReference type="HAMAP-Rule" id="MF_00308"/>
    </source>
</evidence>
<name>A0A2H4U4G6_METSM</name>
<dbReference type="OrthoDB" id="10045at2157"/>
<evidence type="ECO:0000313" key="10">
    <source>
        <dbReference type="Proteomes" id="UP000232133"/>
    </source>
</evidence>
<evidence type="ECO:0000256" key="8">
    <source>
        <dbReference type="SAM" id="Coils"/>
    </source>
</evidence>
<accession>A0A2H4U4G6</accession>
<dbReference type="HAMAP" id="MF_00308">
    <property type="entry name" value="PfdA"/>
    <property type="match status" value="1"/>
</dbReference>
<evidence type="ECO:0000256" key="6">
    <source>
        <dbReference type="ARBA" id="ARBA00044231"/>
    </source>
</evidence>
<dbReference type="RefSeq" id="WP_004032459.1">
    <property type="nucleotide sequence ID" value="NZ_AP025586.1"/>
</dbReference>
<comment type="function">
    <text evidence="4 7">Molecular chaperone capable of stabilizing a range of proteins. Seems to fulfill an ATP-independent, HSP70-like function in archaeal de novo protein folding.</text>
</comment>
<evidence type="ECO:0000256" key="4">
    <source>
        <dbReference type="ARBA" id="ARBA00025077"/>
    </source>
</evidence>